<evidence type="ECO:0000256" key="1">
    <source>
        <dbReference type="SAM" id="MobiDB-lite"/>
    </source>
</evidence>
<organism evidence="2 3">
    <name type="scientific">Pelagomonas calceolata</name>
    <dbReference type="NCBI Taxonomy" id="35677"/>
    <lineage>
        <taxon>Eukaryota</taxon>
        <taxon>Sar</taxon>
        <taxon>Stramenopiles</taxon>
        <taxon>Ochrophyta</taxon>
        <taxon>Pelagophyceae</taxon>
        <taxon>Pelagomonadales</taxon>
        <taxon>Pelagomonadaceae</taxon>
        <taxon>Pelagomonas</taxon>
    </lineage>
</organism>
<accession>A0A8J2S3I1</accession>
<feature type="region of interest" description="Disordered" evidence="1">
    <location>
        <begin position="1"/>
        <end position="27"/>
    </location>
</feature>
<protein>
    <submittedName>
        <fullName evidence="2">Uncharacterized protein</fullName>
    </submittedName>
</protein>
<gene>
    <name evidence="2" type="ORF">PECAL_1P05250</name>
</gene>
<dbReference type="EMBL" id="CAKKNE010000001">
    <property type="protein sequence ID" value="CAH0364173.1"/>
    <property type="molecule type" value="Genomic_DNA"/>
</dbReference>
<evidence type="ECO:0000313" key="2">
    <source>
        <dbReference type="EMBL" id="CAH0364173.1"/>
    </source>
</evidence>
<reference evidence="2" key="1">
    <citation type="submission" date="2021-11" db="EMBL/GenBank/DDBJ databases">
        <authorList>
            <consortium name="Genoscope - CEA"/>
            <person name="William W."/>
        </authorList>
    </citation>
    <scope>NUCLEOTIDE SEQUENCE</scope>
</reference>
<evidence type="ECO:0000313" key="3">
    <source>
        <dbReference type="Proteomes" id="UP000789595"/>
    </source>
</evidence>
<dbReference type="Proteomes" id="UP000789595">
    <property type="component" value="Unassembled WGS sequence"/>
</dbReference>
<keyword evidence="3" id="KW-1185">Reference proteome</keyword>
<name>A0A8J2S3I1_9STRA</name>
<dbReference type="AlphaFoldDB" id="A0A8J2S3I1"/>
<sequence length="332" mass="38075">MAAEAPPKPRKKPPKLQSGPPTLTRLWKDRPRIGADNAIHRPGLDGAYFSDLAAIREPVMVQEVYVLDPFLRALAEFRSPQSLGDEAVPVPCHEDESCVNVKLRLFEQIRANFDTLRSLPRDVIEALYAPETESHDPDEFIRPYDWSRRFFSTEWSEADLAGRFSYDTYNDFLDETKWCLYEPDLVRCTPLERNDNTGRPLVRQAKNFVADYKVIHKVSREVRHRDAILLLPTHVRVRLVRPGFGRLAYVVPRACTFEELRKRVAADVGETFEEFPAGADRDNLFGPGKRLMDVVRPNCFFVQQAWKGVVDASEVVDAAPPKKTFLEYVSRD</sequence>
<comment type="caution">
    <text evidence="2">The sequence shown here is derived from an EMBL/GenBank/DDBJ whole genome shotgun (WGS) entry which is preliminary data.</text>
</comment>
<proteinExistence type="predicted"/>